<sequence length="207" mass="23899">MFTDCCKDPGATPSHEKVIKTRYILVDHFIDRKILTIFCKIRLRVVAVKEVHVDLRVLCMIHCCPSTSISPRAHYLQQHNGACWLRKLQLSSELMAYTAPRFTMPLDRRAAFQLGLLLLALPVQYLVSRFMSTSDAQRISSAAGFKDKYLSWQSWHQWCLDIIDFYGGQDDINGESPAVEVLKYKDPNGYFGDIMIIYNIEKVEYRV</sequence>
<dbReference type="EMBL" id="JARBDR010000337">
    <property type="protein sequence ID" value="KAJ8315178.1"/>
    <property type="molecule type" value="Genomic_DNA"/>
</dbReference>
<reference evidence="1 2" key="1">
    <citation type="submission" date="2022-12" db="EMBL/GenBank/DDBJ databases">
        <title>Chromosome-level genome of Tegillarca granosa.</title>
        <authorList>
            <person name="Kim J."/>
        </authorList>
    </citation>
    <scope>NUCLEOTIDE SEQUENCE [LARGE SCALE GENOMIC DNA]</scope>
    <source>
        <strain evidence="1">Teg-2019</strain>
        <tissue evidence="1">Adductor muscle</tissue>
    </source>
</reference>
<accession>A0ABQ9FHL0</accession>
<dbReference type="Proteomes" id="UP001217089">
    <property type="component" value="Unassembled WGS sequence"/>
</dbReference>
<gene>
    <name evidence="1" type="ORF">KUTeg_007328</name>
</gene>
<evidence type="ECO:0000313" key="2">
    <source>
        <dbReference type="Proteomes" id="UP001217089"/>
    </source>
</evidence>
<evidence type="ECO:0000313" key="1">
    <source>
        <dbReference type="EMBL" id="KAJ8315178.1"/>
    </source>
</evidence>
<organism evidence="1 2">
    <name type="scientific">Tegillarca granosa</name>
    <name type="common">Malaysian cockle</name>
    <name type="synonym">Anadara granosa</name>
    <dbReference type="NCBI Taxonomy" id="220873"/>
    <lineage>
        <taxon>Eukaryota</taxon>
        <taxon>Metazoa</taxon>
        <taxon>Spiralia</taxon>
        <taxon>Lophotrochozoa</taxon>
        <taxon>Mollusca</taxon>
        <taxon>Bivalvia</taxon>
        <taxon>Autobranchia</taxon>
        <taxon>Pteriomorphia</taxon>
        <taxon>Arcoida</taxon>
        <taxon>Arcoidea</taxon>
        <taxon>Arcidae</taxon>
        <taxon>Tegillarca</taxon>
    </lineage>
</organism>
<name>A0ABQ9FHL0_TEGGR</name>
<protein>
    <submittedName>
        <fullName evidence="1">Uncharacterized protein</fullName>
    </submittedName>
</protein>
<keyword evidence="2" id="KW-1185">Reference proteome</keyword>
<proteinExistence type="predicted"/>
<comment type="caution">
    <text evidence="1">The sequence shown here is derived from an EMBL/GenBank/DDBJ whole genome shotgun (WGS) entry which is preliminary data.</text>
</comment>